<dbReference type="InterPro" id="IPR001752">
    <property type="entry name" value="Kinesin_motor_dom"/>
</dbReference>
<accession>X6NMW3</accession>
<keyword evidence="3" id="KW-1185">Reference proteome</keyword>
<name>X6NMW3_RETFI</name>
<proteinExistence type="predicted"/>
<dbReference type="GO" id="GO:0003777">
    <property type="term" value="F:microtubule motor activity"/>
    <property type="evidence" value="ECO:0007669"/>
    <property type="project" value="InterPro"/>
</dbReference>
<dbReference type="OrthoDB" id="3176171at2759"/>
<dbReference type="Pfam" id="PF00225">
    <property type="entry name" value="Kinesin"/>
    <property type="match status" value="1"/>
</dbReference>
<evidence type="ECO:0000313" key="3">
    <source>
        <dbReference type="Proteomes" id="UP000023152"/>
    </source>
</evidence>
<dbReference type="Proteomes" id="UP000023152">
    <property type="component" value="Unassembled WGS sequence"/>
</dbReference>
<feature type="domain" description="Kinesin motor" evidence="1">
    <location>
        <begin position="112"/>
        <end position="205"/>
    </location>
</feature>
<dbReference type="GO" id="GO:0008017">
    <property type="term" value="F:microtubule binding"/>
    <property type="evidence" value="ECO:0007669"/>
    <property type="project" value="InterPro"/>
</dbReference>
<gene>
    <name evidence="2" type="ORF">RFI_09859</name>
</gene>
<dbReference type="InterPro" id="IPR027417">
    <property type="entry name" value="P-loop_NTPase"/>
</dbReference>
<evidence type="ECO:0000313" key="2">
    <source>
        <dbReference type="EMBL" id="ETO27273.1"/>
    </source>
</evidence>
<dbReference type="GO" id="GO:0007018">
    <property type="term" value="P:microtubule-based movement"/>
    <property type="evidence" value="ECO:0007669"/>
    <property type="project" value="InterPro"/>
</dbReference>
<sequence>MLGKPHLNVVGLLPYMLKRVVESPGVTSVDLTAVEAFGHHVARIELFDLFDPDNQTPNWAEKKGNTGLEPEKATSVPIKDMDDAYKKIEVWPLFYLFIFIQKKNLIRKHYAHRGSHFAPTGKNPESSRGHVTFIASITQQSNDHTELTSYFAMVDCAGSEGESAFTPDFIAAVDKTTLMARRLEAGCINTGLSQLQIVFNELRVKGKHFFLSF</sequence>
<dbReference type="GO" id="GO:0005524">
    <property type="term" value="F:ATP binding"/>
    <property type="evidence" value="ECO:0007669"/>
    <property type="project" value="InterPro"/>
</dbReference>
<organism evidence="2 3">
    <name type="scientific">Reticulomyxa filosa</name>
    <dbReference type="NCBI Taxonomy" id="46433"/>
    <lineage>
        <taxon>Eukaryota</taxon>
        <taxon>Sar</taxon>
        <taxon>Rhizaria</taxon>
        <taxon>Retaria</taxon>
        <taxon>Foraminifera</taxon>
        <taxon>Monothalamids</taxon>
        <taxon>Reticulomyxidae</taxon>
        <taxon>Reticulomyxa</taxon>
    </lineage>
</organism>
<dbReference type="Gene3D" id="3.40.850.10">
    <property type="entry name" value="Kinesin motor domain"/>
    <property type="match status" value="1"/>
</dbReference>
<dbReference type="AlphaFoldDB" id="X6NMW3"/>
<protein>
    <recommendedName>
        <fullName evidence="1">Kinesin motor domain-containing protein</fullName>
    </recommendedName>
</protein>
<dbReference type="SUPFAM" id="SSF52540">
    <property type="entry name" value="P-loop containing nucleoside triphosphate hydrolases"/>
    <property type="match status" value="1"/>
</dbReference>
<evidence type="ECO:0000259" key="1">
    <source>
        <dbReference type="Pfam" id="PF00225"/>
    </source>
</evidence>
<comment type="caution">
    <text evidence="2">The sequence shown here is derived from an EMBL/GenBank/DDBJ whole genome shotgun (WGS) entry which is preliminary data.</text>
</comment>
<dbReference type="EMBL" id="ASPP01007360">
    <property type="protein sequence ID" value="ETO27273.1"/>
    <property type="molecule type" value="Genomic_DNA"/>
</dbReference>
<reference evidence="2 3" key="1">
    <citation type="journal article" date="2013" name="Curr. Biol.">
        <title>The Genome of the Foraminiferan Reticulomyxa filosa.</title>
        <authorList>
            <person name="Glockner G."/>
            <person name="Hulsmann N."/>
            <person name="Schleicher M."/>
            <person name="Noegel A.A."/>
            <person name="Eichinger L."/>
            <person name="Gallinger C."/>
            <person name="Pawlowski J."/>
            <person name="Sierra R."/>
            <person name="Euteneuer U."/>
            <person name="Pillet L."/>
            <person name="Moustafa A."/>
            <person name="Platzer M."/>
            <person name="Groth M."/>
            <person name="Szafranski K."/>
            <person name="Schliwa M."/>
        </authorList>
    </citation>
    <scope>NUCLEOTIDE SEQUENCE [LARGE SCALE GENOMIC DNA]</scope>
</reference>
<dbReference type="InterPro" id="IPR036961">
    <property type="entry name" value="Kinesin_motor_dom_sf"/>
</dbReference>